<dbReference type="SUPFAM" id="SSF51735">
    <property type="entry name" value="NAD(P)-binding Rossmann-fold domains"/>
    <property type="match status" value="1"/>
</dbReference>
<dbReference type="AlphaFoldDB" id="A0A060SPX4"/>
<dbReference type="Pfam" id="PF13460">
    <property type="entry name" value="NAD_binding_10"/>
    <property type="match status" value="1"/>
</dbReference>
<dbReference type="OrthoDB" id="10262413at2759"/>
<organism evidence="2 3">
    <name type="scientific">Pycnoporus cinnabarinus</name>
    <name type="common">Cinnabar-red polypore</name>
    <name type="synonym">Trametes cinnabarina</name>
    <dbReference type="NCBI Taxonomy" id="5643"/>
    <lineage>
        <taxon>Eukaryota</taxon>
        <taxon>Fungi</taxon>
        <taxon>Dikarya</taxon>
        <taxon>Basidiomycota</taxon>
        <taxon>Agaricomycotina</taxon>
        <taxon>Agaricomycetes</taxon>
        <taxon>Polyporales</taxon>
        <taxon>Polyporaceae</taxon>
        <taxon>Trametes</taxon>
    </lineage>
</organism>
<gene>
    <name evidence="2" type="ORF">BN946_scf184979.g48</name>
</gene>
<feature type="domain" description="NAD(P)-binding" evidence="1">
    <location>
        <begin position="10"/>
        <end position="97"/>
    </location>
</feature>
<comment type="caution">
    <text evidence="2">The sequence shown here is derived from an EMBL/GenBank/DDBJ whole genome shotgun (WGS) entry which is preliminary data.</text>
</comment>
<dbReference type="GO" id="GO:0005737">
    <property type="term" value="C:cytoplasm"/>
    <property type="evidence" value="ECO:0007669"/>
    <property type="project" value="TreeGrafter"/>
</dbReference>
<dbReference type="EMBL" id="CCBP010000174">
    <property type="protein sequence ID" value="CDO74493.1"/>
    <property type="molecule type" value="Genomic_DNA"/>
</dbReference>
<dbReference type="PANTHER" id="PTHR48079:SF6">
    <property type="entry name" value="NAD(P)-BINDING DOMAIN-CONTAINING PROTEIN-RELATED"/>
    <property type="match status" value="1"/>
</dbReference>
<evidence type="ECO:0000259" key="1">
    <source>
        <dbReference type="Pfam" id="PF13460"/>
    </source>
</evidence>
<dbReference type="HOGENOM" id="CLU_007383_12_1_1"/>
<dbReference type="InterPro" id="IPR036291">
    <property type="entry name" value="NAD(P)-bd_dom_sf"/>
</dbReference>
<protein>
    <recommendedName>
        <fullName evidence="1">NAD(P)-binding domain-containing protein</fullName>
    </recommendedName>
</protein>
<dbReference type="OMA" id="DEREQTW"/>
<name>A0A060SPX4_PYCCI</name>
<dbReference type="InterPro" id="IPR051783">
    <property type="entry name" value="NAD(P)-dependent_oxidoreduct"/>
</dbReference>
<dbReference type="GO" id="GO:0004029">
    <property type="term" value="F:aldehyde dehydrogenase (NAD+) activity"/>
    <property type="evidence" value="ECO:0007669"/>
    <property type="project" value="TreeGrafter"/>
</dbReference>
<dbReference type="STRING" id="5643.A0A060SPX4"/>
<dbReference type="Proteomes" id="UP000029665">
    <property type="component" value="Unassembled WGS sequence"/>
</dbReference>
<dbReference type="InterPro" id="IPR016040">
    <property type="entry name" value="NAD(P)-bd_dom"/>
</dbReference>
<proteinExistence type="predicted"/>
<evidence type="ECO:0000313" key="3">
    <source>
        <dbReference type="Proteomes" id="UP000029665"/>
    </source>
</evidence>
<dbReference type="PANTHER" id="PTHR48079">
    <property type="entry name" value="PROTEIN YEEZ"/>
    <property type="match status" value="1"/>
</dbReference>
<sequence>MSKVNILLTGATGYIGGSILQRLLQHQNAQKFEIATLVRDPAKAKILEEKFGVKTTLGSVTDQDKLAALAEGAHVIIHTADSADNLDAINAIRRGMKSRHEKFGDPPHLIHTSGAGMFIDPKQSSPIAYSDADVGPIEALPPDALHRAIDLLVIDADENGGYALTHIVLPTIVYGLGHGPLFDAGISNPYTTVIQFLVGAALKRGSVGLPPEGAGTWMVVHIDDLADLYVNMLDAILSKPEKVSHGRTGYFIAENGSQDIHGVLQSIAEGLFALGRVSTAGLVPYAPGEAARYFGGEFFSTVLFASVVCKGERARREFGWVPKHPPQDFVESLKKDVSEYVRKVDGAKRV</sequence>
<dbReference type="Gene3D" id="3.40.50.720">
    <property type="entry name" value="NAD(P)-binding Rossmann-like Domain"/>
    <property type="match status" value="1"/>
</dbReference>
<reference evidence="2" key="1">
    <citation type="submission" date="2014-01" db="EMBL/GenBank/DDBJ databases">
        <title>The genome of the white-rot fungus Pycnoporus cinnabarinus: a basidiomycete model with a versatile arsenal for lignocellulosic biomass breakdown.</title>
        <authorList>
            <person name="Levasseur A."/>
            <person name="Lomascolo A."/>
            <person name="Ruiz-Duenas F.J."/>
            <person name="Uzan E."/>
            <person name="Piumi F."/>
            <person name="Kues U."/>
            <person name="Ram A.F.J."/>
            <person name="Murat C."/>
            <person name="Haon M."/>
            <person name="Benoit I."/>
            <person name="Arfi Y."/>
            <person name="Chevret D."/>
            <person name="Drula E."/>
            <person name="Kwon M.J."/>
            <person name="Gouret P."/>
            <person name="Lesage-Meessen L."/>
            <person name="Lombard V."/>
            <person name="Mariette J."/>
            <person name="Noirot C."/>
            <person name="Park J."/>
            <person name="Patyshakuliyeva A."/>
            <person name="Wieneger R.A.B."/>
            <person name="Wosten H.A.B."/>
            <person name="Martin F."/>
            <person name="Coutinho P.M."/>
            <person name="de Vries R."/>
            <person name="Martinez A.T."/>
            <person name="Klopp C."/>
            <person name="Pontarotti P."/>
            <person name="Henrissat B."/>
            <person name="Record E."/>
        </authorList>
    </citation>
    <scope>NUCLEOTIDE SEQUENCE [LARGE SCALE GENOMIC DNA]</scope>
    <source>
        <strain evidence="2">BRFM137</strain>
    </source>
</reference>
<keyword evidence="3" id="KW-1185">Reference proteome</keyword>
<evidence type="ECO:0000313" key="2">
    <source>
        <dbReference type="EMBL" id="CDO74493.1"/>
    </source>
</evidence>
<accession>A0A060SPX4</accession>